<keyword evidence="2" id="KW-1133">Transmembrane helix</keyword>
<feature type="compositionally biased region" description="Basic and acidic residues" evidence="1">
    <location>
        <begin position="141"/>
        <end position="150"/>
    </location>
</feature>
<accession>A0ABV1F132</accession>
<sequence>MQKSKTRSIINYLNTTVLAVIMLFVIVALITTSYFSFKFSSTNLTNLFKSVNSTEFYVDMMHSENHLFPKSEGRDSSLSNIFLHLTTNIRFDDIRTLLGRELPALTYFHTEIAVAEEGTTLANLPFESIPSQDMLENPLKVDEEKAKQEENSQTQPPPSEEHKNPVTEPNNKTVFIYNSHNLEAYRPLLENTTNNENVVSSDERANVVGVSSKLTNLLQQEGLGIEFSKANINQILLDKKWNYYSAYKASKEVVEDAVSKNNSLKYLIDIHRDAAGKQITTASINGKNYAKLYLVVGKGNTNYEKNLAFSIRLHDELKKNYPGISRGVFLKGYDEGDGVYNQNFSDRAILLEVGGVDNTNDEITRSIEAFAEIFSKLYWEENNATQQ</sequence>
<evidence type="ECO:0000256" key="1">
    <source>
        <dbReference type="SAM" id="MobiDB-lite"/>
    </source>
</evidence>
<dbReference type="Proteomes" id="UP001465426">
    <property type="component" value="Unassembled WGS sequence"/>
</dbReference>
<organism evidence="3 4">
    <name type="scientific">Niallia hominis</name>
    <dbReference type="NCBI Taxonomy" id="3133173"/>
    <lineage>
        <taxon>Bacteria</taxon>
        <taxon>Bacillati</taxon>
        <taxon>Bacillota</taxon>
        <taxon>Bacilli</taxon>
        <taxon>Bacillales</taxon>
        <taxon>Bacillaceae</taxon>
        <taxon>Niallia</taxon>
    </lineage>
</organism>
<dbReference type="EMBL" id="JBBMFN010000042">
    <property type="protein sequence ID" value="MEQ2467083.1"/>
    <property type="molecule type" value="Genomic_DNA"/>
</dbReference>
<dbReference type="Pfam" id="PF07454">
    <property type="entry name" value="SpoIIP"/>
    <property type="match status" value="1"/>
</dbReference>
<evidence type="ECO:0000313" key="4">
    <source>
        <dbReference type="Proteomes" id="UP001465426"/>
    </source>
</evidence>
<keyword evidence="2" id="KW-0472">Membrane</keyword>
<feature type="region of interest" description="Disordered" evidence="1">
    <location>
        <begin position="141"/>
        <end position="170"/>
    </location>
</feature>
<gene>
    <name evidence="3" type="ORF">WMO63_15615</name>
</gene>
<reference evidence="3 4" key="1">
    <citation type="submission" date="2024-03" db="EMBL/GenBank/DDBJ databases">
        <title>Human intestinal bacterial collection.</title>
        <authorList>
            <person name="Pauvert C."/>
            <person name="Hitch T.C.A."/>
            <person name="Clavel T."/>
        </authorList>
    </citation>
    <scope>NUCLEOTIDE SEQUENCE [LARGE SCALE GENOMIC DNA]</scope>
    <source>
        <strain evidence="3 4">CLA-SR-H024</strain>
    </source>
</reference>
<evidence type="ECO:0000313" key="3">
    <source>
        <dbReference type="EMBL" id="MEQ2467083.1"/>
    </source>
</evidence>
<feature type="transmembrane region" description="Helical" evidence="2">
    <location>
        <begin position="12"/>
        <end position="37"/>
    </location>
</feature>
<dbReference type="InterPro" id="IPR010897">
    <property type="entry name" value="Spore_II_P"/>
</dbReference>
<comment type="caution">
    <text evidence="3">The sequence shown here is derived from an EMBL/GenBank/DDBJ whole genome shotgun (WGS) entry which is preliminary data.</text>
</comment>
<dbReference type="SUPFAM" id="SSF53187">
    <property type="entry name" value="Zn-dependent exopeptidases"/>
    <property type="match status" value="1"/>
</dbReference>
<keyword evidence="2" id="KW-0812">Transmembrane</keyword>
<evidence type="ECO:0000256" key="2">
    <source>
        <dbReference type="SAM" id="Phobius"/>
    </source>
</evidence>
<protein>
    <submittedName>
        <fullName evidence="3">Stage II sporulation protein P</fullName>
    </submittedName>
</protein>
<name>A0ABV1F132_9BACI</name>
<keyword evidence="4" id="KW-1185">Reference proteome</keyword>
<proteinExistence type="predicted"/>
<dbReference type="RefSeq" id="WP_349205046.1">
    <property type="nucleotide sequence ID" value="NZ_JBBMFN010000042.1"/>
</dbReference>
<dbReference type="NCBIfam" id="TIGR02867">
    <property type="entry name" value="spore_II_P"/>
    <property type="match status" value="1"/>
</dbReference>